<keyword evidence="4 9" id="KW-0732">Signal</keyword>
<evidence type="ECO:0000256" key="5">
    <source>
        <dbReference type="ARBA" id="ARBA00022737"/>
    </source>
</evidence>
<evidence type="ECO:0000256" key="1">
    <source>
        <dbReference type="ARBA" id="ARBA00004613"/>
    </source>
</evidence>
<dbReference type="GO" id="GO:0005615">
    <property type="term" value="C:extracellular space"/>
    <property type="evidence" value="ECO:0007669"/>
    <property type="project" value="TreeGrafter"/>
</dbReference>
<dbReference type="PANTHER" id="PTHR45785:SF9">
    <property type="entry name" value="COMPLEMENT FACTOR H-RELATED PROTEIN 5"/>
    <property type="match status" value="1"/>
</dbReference>
<evidence type="ECO:0000256" key="6">
    <source>
        <dbReference type="ARBA" id="ARBA00023157"/>
    </source>
</evidence>
<keyword evidence="11" id="KW-1185">Reference proteome</keyword>
<dbReference type="InterPro" id="IPR000436">
    <property type="entry name" value="Sushi_SCR_CCP_dom"/>
</dbReference>
<feature type="disulfide bond" evidence="8">
    <location>
        <begin position="209"/>
        <end position="252"/>
    </location>
</feature>
<evidence type="ECO:0000313" key="11">
    <source>
        <dbReference type="Proteomes" id="UP000248482"/>
    </source>
</evidence>
<comment type="subcellular location">
    <subcellularLocation>
        <location evidence="1">Secreted</location>
    </subcellularLocation>
</comment>
<keyword evidence="7" id="KW-0325">Glycoprotein</keyword>
<dbReference type="FunFam" id="2.10.70.10:FF:000026">
    <property type="entry name" value="Complement inhibitory factor H"/>
    <property type="match status" value="2"/>
</dbReference>
<feature type="signal peptide" evidence="9">
    <location>
        <begin position="1"/>
        <end position="20"/>
    </location>
</feature>
<keyword evidence="2" id="KW-0964">Secreted</keyword>
<evidence type="ECO:0000256" key="2">
    <source>
        <dbReference type="ARBA" id="ARBA00022525"/>
    </source>
</evidence>
<evidence type="ECO:0000313" key="12">
    <source>
        <dbReference type="RefSeq" id="XP_022364550.1"/>
    </source>
</evidence>
<evidence type="ECO:0000256" key="7">
    <source>
        <dbReference type="ARBA" id="ARBA00023180"/>
    </source>
</evidence>
<dbReference type="STRING" id="391180.A0A2Y9K4G7"/>
<evidence type="ECO:0000256" key="4">
    <source>
        <dbReference type="ARBA" id="ARBA00022729"/>
    </source>
</evidence>
<feature type="chain" id="PRO_5016120773" evidence="9">
    <location>
        <begin position="21"/>
        <end position="570"/>
    </location>
</feature>
<evidence type="ECO:0000256" key="3">
    <source>
        <dbReference type="ARBA" id="ARBA00022659"/>
    </source>
</evidence>
<gene>
    <name evidence="12" type="primary">LOC111151085</name>
</gene>
<dbReference type="InterPro" id="IPR051503">
    <property type="entry name" value="ComplSys_Reg/VirEntry_Med"/>
</dbReference>
<dbReference type="OrthoDB" id="9984531at2759"/>
<evidence type="ECO:0000259" key="10">
    <source>
        <dbReference type="PROSITE" id="PS50923"/>
    </source>
</evidence>
<keyword evidence="3 8" id="KW-0768">Sushi</keyword>
<accession>A0A2Y9K4G7</accession>
<dbReference type="KEGG" id="elk:111151085"/>
<reference evidence="12" key="1">
    <citation type="submission" date="2025-08" db="UniProtKB">
        <authorList>
            <consortium name="RefSeq"/>
        </authorList>
    </citation>
    <scope>IDENTIFICATION</scope>
    <source>
        <tissue evidence="12">Blood</tissue>
    </source>
</reference>
<dbReference type="PANTHER" id="PTHR45785">
    <property type="entry name" value="COMPLEMENT FACTOR H-RELATED"/>
    <property type="match status" value="1"/>
</dbReference>
<dbReference type="AlphaFoldDB" id="A0A2Y9K4G7"/>
<dbReference type="Gene3D" id="2.10.70.10">
    <property type="entry name" value="Complement Module, domain 1"/>
    <property type="match status" value="9"/>
</dbReference>
<protein>
    <submittedName>
        <fullName evidence="12">Complement factor H-related protein 5 isoform X1</fullName>
    </submittedName>
</protein>
<feature type="domain" description="Sushi" evidence="10">
    <location>
        <begin position="268"/>
        <end position="325"/>
    </location>
</feature>
<dbReference type="GO" id="GO:0006956">
    <property type="term" value="P:complement activation"/>
    <property type="evidence" value="ECO:0007669"/>
    <property type="project" value="TreeGrafter"/>
</dbReference>
<feature type="domain" description="Sushi" evidence="10">
    <location>
        <begin position="146"/>
        <end position="204"/>
    </location>
</feature>
<dbReference type="CDD" id="cd00033">
    <property type="entry name" value="CCP"/>
    <property type="match status" value="6"/>
</dbReference>
<feature type="domain" description="Sushi" evidence="10">
    <location>
        <begin position="330"/>
        <end position="384"/>
    </location>
</feature>
<feature type="domain" description="Sushi" evidence="10">
    <location>
        <begin position="207"/>
        <end position="265"/>
    </location>
</feature>
<organism evidence="11 12">
    <name type="scientific">Enhydra lutris kenyoni</name>
    <name type="common">northern sea otter</name>
    <dbReference type="NCBI Taxonomy" id="391180"/>
    <lineage>
        <taxon>Eukaryota</taxon>
        <taxon>Metazoa</taxon>
        <taxon>Chordata</taxon>
        <taxon>Craniata</taxon>
        <taxon>Vertebrata</taxon>
        <taxon>Euteleostomi</taxon>
        <taxon>Mammalia</taxon>
        <taxon>Eutheria</taxon>
        <taxon>Laurasiatheria</taxon>
        <taxon>Carnivora</taxon>
        <taxon>Caniformia</taxon>
        <taxon>Musteloidea</taxon>
        <taxon>Mustelidae</taxon>
        <taxon>Lutrinae</taxon>
        <taxon>Enhydra</taxon>
    </lineage>
</organism>
<dbReference type="FunFam" id="2.10.70.10:FF:000060">
    <property type="entry name" value="Complement inhibitory factor H"/>
    <property type="match status" value="1"/>
</dbReference>
<sequence>MLLLINAILIFWISTTGVQASSYCNYPKIDHGIIYGRERSEERSLATVGEIYYYSCEYNFASPSRSFWTRIICTEEGWSPIPRCLGQCFFPSVEHGHSTSSGKTHLEGDSVQIVCDVGYSLPHNSDTISCLEDGWSFPPKCSATNIECLLPILKPNIDVYPKKAIYKAGDVLEFSCEEGLRRVGPDSIQCYHFGWSPNFPTCKGQVQSCGQPPQVLNGKIKGIRKEVYGHGETVEYECPPYFLLTGPAKIQCIDGEWTNSPTCVGQVKACGPVPHLENGYAQFSILPFQHGVSVELKCRDTYTMIGNNVITCIDGMWTELPMCVETNQLKGCRKPTLHPRILMRPNLSGYDHSTRIYYNCLPKFKRIQSTCINGKWYPEPNCIGKWREFCPPPPQIPNAQKMLTTVNYQNKAKVAILCKENYLLHGPREIVCIDGQWQSLPQCIESTLYCGPPPPVSNGDITSFPLPVYPPGSTVQYRCQSFYELRGSIDVICRNGQWSEPPKCLDACIISEVNMNKNNIQFRWQDIKKLYVKTGDFVEFDCKLPYKAKTSKESFRVVCQEGKFEYPMCE</sequence>
<dbReference type="RefSeq" id="XP_022364550.1">
    <property type="nucleotide sequence ID" value="XM_022508842.1"/>
</dbReference>
<dbReference type="GO" id="GO:0001851">
    <property type="term" value="F:complement component C3b binding"/>
    <property type="evidence" value="ECO:0007669"/>
    <property type="project" value="TreeGrafter"/>
</dbReference>
<keyword evidence="6 8" id="KW-1015">Disulfide bond</keyword>
<dbReference type="GeneID" id="111151085"/>
<feature type="disulfide bond" evidence="8">
    <location>
        <begin position="450"/>
        <end position="493"/>
    </location>
</feature>
<dbReference type="Pfam" id="PF00084">
    <property type="entry name" value="Sushi"/>
    <property type="match status" value="7"/>
</dbReference>
<dbReference type="InterPro" id="IPR035976">
    <property type="entry name" value="Sushi/SCR/CCP_sf"/>
</dbReference>
<evidence type="ECO:0000256" key="9">
    <source>
        <dbReference type="SAM" id="SignalP"/>
    </source>
</evidence>
<feature type="domain" description="Sushi" evidence="10">
    <location>
        <begin position="448"/>
        <end position="506"/>
    </location>
</feature>
<keyword evidence="5" id="KW-0677">Repeat</keyword>
<dbReference type="Proteomes" id="UP000248482">
    <property type="component" value="Unplaced"/>
</dbReference>
<dbReference type="FunFam" id="2.10.70.10:FF:000054">
    <property type="entry name" value="Complement inhibitory factor H"/>
    <property type="match status" value="1"/>
</dbReference>
<proteinExistence type="predicted"/>
<evidence type="ECO:0000256" key="8">
    <source>
        <dbReference type="PROSITE-ProRule" id="PRU00302"/>
    </source>
</evidence>
<dbReference type="SUPFAM" id="SSF57535">
    <property type="entry name" value="Complement control module/SCR domain"/>
    <property type="match status" value="9"/>
</dbReference>
<feature type="domain" description="Sushi" evidence="10">
    <location>
        <begin position="86"/>
        <end position="143"/>
    </location>
</feature>
<dbReference type="SMART" id="SM00032">
    <property type="entry name" value="CCP"/>
    <property type="match status" value="8"/>
</dbReference>
<dbReference type="PROSITE" id="PS50923">
    <property type="entry name" value="SUSHI"/>
    <property type="match status" value="7"/>
</dbReference>
<comment type="caution">
    <text evidence="8">Lacks conserved residue(s) required for the propagation of feature annotation.</text>
</comment>
<feature type="domain" description="Sushi" evidence="10">
    <location>
        <begin position="388"/>
        <end position="445"/>
    </location>
</feature>
<name>A0A2Y9K4G7_ENHLU</name>